<sequence length="58" mass="6168">SQCKSGDISLAEQTVTHTTSKAPFSLQGLKMGSTSPGLKTINSPFALHLYSHHVQGNQ</sequence>
<evidence type="ECO:0000313" key="1">
    <source>
        <dbReference type="EMBL" id="KAI4830147.1"/>
    </source>
</evidence>
<dbReference type="EMBL" id="CM043787">
    <property type="protein sequence ID" value="KAI4830147.1"/>
    <property type="molecule type" value="Genomic_DNA"/>
</dbReference>
<proteinExistence type="predicted"/>
<accession>A0ACB9XSV2</accession>
<feature type="non-terminal residue" evidence="1">
    <location>
        <position position="1"/>
    </location>
</feature>
<organism evidence="1 2">
    <name type="scientific">Chaenocephalus aceratus</name>
    <name type="common">Blackfin icefish</name>
    <name type="synonym">Chaenichthys aceratus</name>
    <dbReference type="NCBI Taxonomy" id="36190"/>
    <lineage>
        <taxon>Eukaryota</taxon>
        <taxon>Metazoa</taxon>
        <taxon>Chordata</taxon>
        <taxon>Craniata</taxon>
        <taxon>Vertebrata</taxon>
        <taxon>Euteleostomi</taxon>
        <taxon>Actinopterygii</taxon>
        <taxon>Neopterygii</taxon>
        <taxon>Teleostei</taxon>
        <taxon>Neoteleostei</taxon>
        <taxon>Acanthomorphata</taxon>
        <taxon>Eupercaria</taxon>
        <taxon>Perciformes</taxon>
        <taxon>Notothenioidei</taxon>
        <taxon>Channichthyidae</taxon>
        <taxon>Chaenocephalus</taxon>
    </lineage>
</organism>
<protein>
    <submittedName>
        <fullName evidence="1">Uncharacterized protein</fullName>
    </submittedName>
</protein>
<name>A0ACB9XSV2_CHAAC</name>
<feature type="non-terminal residue" evidence="1">
    <location>
        <position position="58"/>
    </location>
</feature>
<comment type="caution">
    <text evidence="1">The sequence shown here is derived from an EMBL/GenBank/DDBJ whole genome shotgun (WGS) entry which is preliminary data.</text>
</comment>
<dbReference type="Proteomes" id="UP001057452">
    <property type="component" value="Chromosome 3"/>
</dbReference>
<gene>
    <name evidence="1" type="ORF">KUCAC02_001798</name>
</gene>
<keyword evidence="2" id="KW-1185">Reference proteome</keyword>
<reference evidence="1" key="1">
    <citation type="submission" date="2022-05" db="EMBL/GenBank/DDBJ databases">
        <title>Chromosome-level genome of Chaenocephalus aceratus.</title>
        <authorList>
            <person name="Park H."/>
        </authorList>
    </citation>
    <scope>NUCLEOTIDE SEQUENCE</scope>
    <source>
        <strain evidence="1">KU_202001</strain>
    </source>
</reference>
<evidence type="ECO:0000313" key="2">
    <source>
        <dbReference type="Proteomes" id="UP001057452"/>
    </source>
</evidence>